<name>A0ABU6THD7_9FABA</name>
<evidence type="ECO:0000313" key="3">
    <source>
        <dbReference type="Proteomes" id="UP001341840"/>
    </source>
</evidence>
<protein>
    <submittedName>
        <fullName evidence="2">Ribonuclease III</fullName>
    </submittedName>
</protein>
<dbReference type="SMART" id="SM00535">
    <property type="entry name" value="RIBOc"/>
    <property type="match status" value="1"/>
</dbReference>
<gene>
    <name evidence="2" type="primary">NFD2_2</name>
    <name evidence="2" type="ORF">PIB30_043599</name>
</gene>
<feature type="domain" description="RNase III" evidence="1">
    <location>
        <begin position="1"/>
        <end position="99"/>
    </location>
</feature>
<sequence>MTHASFSEENNKALAVFGGNLIETAVSFKLLSKEIDVSASDLNKMISRVSNVDSSCAVDGTRLNLHKVVRVAPNTNASAPSVVCAAFRAIFGAIAIDTASSDDAGTVFWRLHGDPLGNALAM</sequence>
<evidence type="ECO:0000313" key="2">
    <source>
        <dbReference type="EMBL" id="MED6147383.1"/>
    </source>
</evidence>
<organism evidence="2 3">
    <name type="scientific">Stylosanthes scabra</name>
    <dbReference type="NCBI Taxonomy" id="79078"/>
    <lineage>
        <taxon>Eukaryota</taxon>
        <taxon>Viridiplantae</taxon>
        <taxon>Streptophyta</taxon>
        <taxon>Embryophyta</taxon>
        <taxon>Tracheophyta</taxon>
        <taxon>Spermatophyta</taxon>
        <taxon>Magnoliopsida</taxon>
        <taxon>eudicotyledons</taxon>
        <taxon>Gunneridae</taxon>
        <taxon>Pentapetalae</taxon>
        <taxon>rosids</taxon>
        <taxon>fabids</taxon>
        <taxon>Fabales</taxon>
        <taxon>Fabaceae</taxon>
        <taxon>Papilionoideae</taxon>
        <taxon>50 kb inversion clade</taxon>
        <taxon>dalbergioids sensu lato</taxon>
        <taxon>Dalbergieae</taxon>
        <taxon>Pterocarpus clade</taxon>
        <taxon>Stylosanthes</taxon>
    </lineage>
</organism>
<reference evidence="2 3" key="1">
    <citation type="journal article" date="2023" name="Plants (Basel)">
        <title>Bridging the Gap: Combining Genomics and Transcriptomics Approaches to Understand Stylosanthes scabra, an Orphan Legume from the Brazilian Caatinga.</title>
        <authorList>
            <person name="Ferreira-Neto J.R.C."/>
            <person name="da Silva M.D."/>
            <person name="Binneck E."/>
            <person name="de Melo N.F."/>
            <person name="da Silva R.H."/>
            <person name="de Melo A.L.T.M."/>
            <person name="Pandolfi V."/>
            <person name="Bustamante F.O."/>
            <person name="Brasileiro-Vidal A.C."/>
            <person name="Benko-Iseppon A.M."/>
        </authorList>
    </citation>
    <scope>NUCLEOTIDE SEQUENCE [LARGE SCALE GENOMIC DNA]</scope>
    <source>
        <tissue evidence="2">Leaves</tissue>
    </source>
</reference>
<keyword evidence="3" id="KW-1185">Reference proteome</keyword>
<dbReference type="InterPro" id="IPR000999">
    <property type="entry name" value="RNase_III_dom"/>
</dbReference>
<dbReference type="Proteomes" id="UP001341840">
    <property type="component" value="Unassembled WGS sequence"/>
</dbReference>
<comment type="caution">
    <text evidence="2">The sequence shown here is derived from an EMBL/GenBank/DDBJ whole genome shotgun (WGS) entry which is preliminary data.</text>
</comment>
<dbReference type="InterPro" id="IPR036389">
    <property type="entry name" value="RNase_III_sf"/>
</dbReference>
<dbReference type="SUPFAM" id="SSF69065">
    <property type="entry name" value="RNase III domain-like"/>
    <property type="match status" value="1"/>
</dbReference>
<proteinExistence type="predicted"/>
<dbReference type="EMBL" id="JASCZI010090876">
    <property type="protein sequence ID" value="MED6147383.1"/>
    <property type="molecule type" value="Genomic_DNA"/>
</dbReference>
<dbReference type="Gene3D" id="1.10.1520.10">
    <property type="entry name" value="Ribonuclease III domain"/>
    <property type="match status" value="1"/>
</dbReference>
<evidence type="ECO:0000259" key="1">
    <source>
        <dbReference type="PROSITE" id="PS50142"/>
    </source>
</evidence>
<dbReference type="PROSITE" id="PS50142">
    <property type="entry name" value="RNASE_3_2"/>
    <property type="match status" value="1"/>
</dbReference>
<accession>A0ABU6THD7</accession>